<organism evidence="4 5">
    <name type="scientific">Aldrovandia affinis</name>
    <dbReference type="NCBI Taxonomy" id="143900"/>
    <lineage>
        <taxon>Eukaryota</taxon>
        <taxon>Metazoa</taxon>
        <taxon>Chordata</taxon>
        <taxon>Craniata</taxon>
        <taxon>Vertebrata</taxon>
        <taxon>Euteleostomi</taxon>
        <taxon>Actinopterygii</taxon>
        <taxon>Neopterygii</taxon>
        <taxon>Teleostei</taxon>
        <taxon>Notacanthiformes</taxon>
        <taxon>Halosauridae</taxon>
        <taxon>Aldrovandia</taxon>
    </lineage>
</organism>
<feature type="domain" description="Reverse transcriptase" evidence="3">
    <location>
        <begin position="1"/>
        <end position="113"/>
    </location>
</feature>
<comment type="caution">
    <text evidence="4">The sequence shown here is derived from an EMBL/GenBank/DDBJ whole genome shotgun (WGS) entry which is preliminary data.</text>
</comment>
<dbReference type="Gene3D" id="3.30.70.270">
    <property type="match status" value="1"/>
</dbReference>
<comment type="similarity">
    <text evidence="1">Belongs to the beta type-B retroviral polymerase family. HERV class-II K(HML-2) pol subfamily.</text>
</comment>
<dbReference type="EC" id="3.1.26.4" evidence="2"/>
<proteinExistence type="inferred from homology"/>
<evidence type="ECO:0000259" key="3">
    <source>
        <dbReference type="PROSITE" id="PS50878"/>
    </source>
</evidence>
<evidence type="ECO:0000256" key="1">
    <source>
        <dbReference type="ARBA" id="ARBA00010879"/>
    </source>
</evidence>
<dbReference type="Proteomes" id="UP001221898">
    <property type="component" value="Unassembled WGS sequence"/>
</dbReference>
<protein>
    <recommendedName>
        <fullName evidence="2">ribonuclease H</fullName>
        <ecNumber evidence="2">3.1.26.4</ecNumber>
    </recommendedName>
</protein>
<dbReference type="EMBL" id="JAINUG010000207">
    <property type="protein sequence ID" value="KAJ8387700.1"/>
    <property type="molecule type" value="Genomic_DNA"/>
</dbReference>
<gene>
    <name evidence="4" type="ORF">AAFF_G00151310</name>
</gene>
<dbReference type="PANTHER" id="PTHR33064">
    <property type="entry name" value="POL PROTEIN"/>
    <property type="match status" value="1"/>
</dbReference>
<evidence type="ECO:0000313" key="5">
    <source>
        <dbReference type="Proteomes" id="UP001221898"/>
    </source>
</evidence>
<dbReference type="PANTHER" id="PTHR33064:SF37">
    <property type="entry name" value="RIBONUCLEASE H"/>
    <property type="match status" value="1"/>
</dbReference>
<dbReference type="PROSITE" id="PS50878">
    <property type="entry name" value="RT_POL"/>
    <property type="match status" value="1"/>
</dbReference>
<accession>A0AAD7RP78</accession>
<dbReference type="InterPro" id="IPR043128">
    <property type="entry name" value="Rev_trsase/Diguanyl_cyclase"/>
</dbReference>
<dbReference type="Pfam" id="PF17919">
    <property type="entry name" value="RT_RNaseH_2"/>
    <property type="match status" value="1"/>
</dbReference>
<evidence type="ECO:0000313" key="4">
    <source>
        <dbReference type="EMBL" id="KAJ8387700.1"/>
    </source>
</evidence>
<reference evidence="4" key="1">
    <citation type="journal article" date="2023" name="Science">
        <title>Genome structures resolve the early diversification of teleost fishes.</title>
        <authorList>
            <person name="Parey E."/>
            <person name="Louis A."/>
            <person name="Montfort J."/>
            <person name="Bouchez O."/>
            <person name="Roques C."/>
            <person name="Iampietro C."/>
            <person name="Lluch J."/>
            <person name="Castinel A."/>
            <person name="Donnadieu C."/>
            <person name="Desvignes T."/>
            <person name="Floi Bucao C."/>
            <person name="Jouanno E."/>
            <person name="Wen M."/>
            <person name="Mejri S."/>
            <person name="Dirks R."/>
            <person name="Jansen H."/>
            <person name="Henkel C."/>
            <person name="Chen W.J."/>
            <person name="Zahm M."/>
            <person name="Cabau C."/>
            <person name="Klopp C."/>
            <person name="Thompson A.W."/>
            <person name="Robinson-Rechavi M."/>
            <person name="Braasch I."/>
            <person name="Lecointre G."/>
            <person name="Bobe J."/>
            <person name="Postlethwait J.H."/>
            <person name="Berthelot C."/>
            <person name="Roest Crollius H."/>
            <person name="Guiguen Y."/>
        </authorList>
    </citation>
    <scope>NUCLEOTIDE SEQUENCE</scope>
    <source>
        <strain evidence="4">NC1722</strain>
    </source>
</reference>
<dbReference type="SUPFAM" id="SSF56672">
    <property type="entry name" value="DNA/RNA polymerases"/>
    <property type="match status" value="1"/>
</dbReference>
<name>A0AAD7RP78_9TELE</name>
<dbReference type="InterPro" id="IPR043502">
    <property type="entry name" value="DNA/RNA_pol_sf"/>
</dbReference>
<dbReference type="InterPro" id="IPR041577">
    <property type="entry name" value="RT_RNaseH_2"/>
</dbReference>
<dbReference type="Pfam" id="PF00078">
    <property type="entry name" value="RVT_1"/>
    <property type="match status" value="1"/>
</dbReference>
<dbReference type="InterPro" id="IPR051320">
    <property type="entry name" value="Viral_Replic_Matur_Polypro"/>
</dbReference>
<dbReference type="AlphaFoldDB" id="A0AAD7RP78"/>
<keyword evidence="5" id="KW-1185">Reference proteome</keyword>
<dbReference type="GO" id="GO:0004523">
    <property type="term" value="F:RNA-DNA hybrid ribonuclease activity"/>
    <property type="evidence" value="ECO:0007669"/>
    <property type="project" value="UniProtKB-EC"/>
</dbReference>
<dbReference type="InterPro" id="IPR000477">
    <property type="entry name" value="RT_dom"/>
</dbReference>
<sequence length="171" mass="19147">MLRDLPWLFIYLDDILIASTSRTEHVSHLRTLFGCLSQHGLIVNPAKCQFGLSMIGHQITKDKTVPLLLKVEALMRSLYKALKGKSAKLTVGWSEEMTKAFTDTKQTFANVTLLAHLLPNAPIALTTDTSDYAVGTMQLVNGAWQPLTFLSRQLRPNKWKYSTFNGKLLGL</sequence>
<evidence type="ECO:0000256" key="2">
    <source>
        <dbReference type="ARBA" id="ARBA00012180"/>
    </source>
</evidence>